<dbReference type="EMBL" id="WOSW01000070">
    <property type="protein sequence ID" value="NHO34303.1"/>
    <property type="molecule type" value="Genomic_DNA"/>
</dbReference>
<dbReference type="RefSeq" id="WP_173578725.1">
    <property type="nucleotide sequence ID" value="NZ_WOSW01000070.1"/>
</dbReference>
<comment type="caution">
    <text evidence="1">The sequence shown here is derived from an EMBL/GenBank/DDBJ whole genome shotgun (WGS) entry which is preliminary data.</text>
</comment>
<reference evidence="1 2" key="1">
    <citation type="journal article" date="2020" name="Int. J. Syst. Evol. Microbiol.">
        <title>Novel acetic acid bacteria from cider fermentations: Acetobacter conturbans sp. nov. and Acetobacter fallax sp. nov.</title>
        <authorList>
            <person name="Sombolestani A.S."/>
            <person name="Cleenwerck I."/>
            <person name="Cnockaert M."/>
            <person name="Borremans W."/>
            <person name="Wieme A.D."/>
            <person name="De Vuyst L."/>
            <person name="Vandamme P."/>
        </authorList>
    </citation>
    <scope>NUCLEOTIDE SEQUENCE [LARGE SCALE GENOMIC DNA]</scope>
    <source>
        <strain evidence="1 2">LMG 1637</strain>
    </source>
</reference>
<evidence type="ECO:0000313" key="2">
    <source>
        <dbReference type="Proteomes" id="UP000615326"/>
    </source>
</evidence>
<organism evidence="1 2">
    <name type="scientific">Acetobacter fallax</name>
    <dbReference type="NCBI Taxonomy" id="1737473"/>
    <lineage>
        <taxon>Bacteria</taxon>
        <taxon>Pseudomonadati</taxon>
        <taxon>Pseudomonadota</taxon>
        <taxon>Alphaproteobacteria</taxon>
        <taxon>Acetobacterales</taxon>
        <taxon>Acetobacteraceae</taxon>
        <taxon>Acetobacter</taxon>
    </lineage>
</organism>
<accession>A0ABX0KH31</accession>
<evidence type="ECO:0000313" key="1">
    <source>
        <dbReference type="EMBL" id="NHO34303.1"/>
    </source>
</evidence>
<name>A0ABX0KH31_9PROT</name>
<protein>
    <submittedName>
        <fullName evidence="1">Uncharacterized protein</fullName>
    </submittedName>
</protein>
<keyword evidence="2" id="KW-1185">Reference proteome</keyword>
<sequence length="63" mass="7434">MRHEIRDQNYHFLGVIEQDGSHLIARDSNYHTVGYYRDGKTYDDNHHLVAYGNVLSYLIYCAD</sequence>
<proteinExistence type="predicted"/>
<gene>
    <name evidence="1" type="ORF">GOB84_17585</name>
</gene>
<dbReference type="Proteomes" id="UP000615326">
    <property type="component" value="Unassembled WGS sequence"/>
</dbReference>